<dbReference type="PROSITE" id="PS51767">
    <property type="entry name" value="PEPTIDASE_A1"/>
    <property type="match status" value="1"/>
</dbReference>
<dbReference type="Gene3D" id="2.40.70.10">
    <property type="entry name" value="Acid Proteases"/>
    <property type="match status" value="1"/>
</dbReference>
<evidence type="ECO:0000256" key="4">
    <source>
        <dbReference type="ARBA" id="ARBA00022670"/>
    </source>
</evidence>
<dbReference type="GO" id="GO:0004190">
    <property type="term" value="F:aspartic-type endopeptidase activity"/>
    <property type="evidence" value="ECO:0007669"/>
    <property type="project" value="UniProtKB-KW"/>
</dbReference>
<dbReference type="SUPFAM" id="SSF50630">
    <property type="entry name" value="Acid proteases"/>
    <property type="match status" value="1"/>
</dbReference>
<evidence type="ECO:0000256" key="8">
    <source>
        <dbReference type="ARBA" id="ARBA00023145"/>
    </source>
</evidence>
<comment type="similarity">
    <text evidence="2">Belongs to the peptidase A1 family.</text>
</comment>
<evidence type="ECO:0000313" key="12">
    <source>
        <dbReference type="Proteomes" id="UP000694409"/>
    </source>
</evidence>
<keyword evidence="8" id="KW-0865">Zymogen</keyword>
<evidence type="ECO:0000256" key="3">
    <source>
        <dbReference type="ARBA" id="ARBA00022525"/>
    </source>
</evidence>
<keyword evidence="6" id="KW-0064">Aspartyl protease</keyword>
<dbReference type="InterPro" id="IPR021109">
    <property type="entry name" value="Peptidase_aspartic_dom_sf"/>
</dbReference>
<comment type="subcellular location">
    <subcellularLocation>
        <location evidence="1">Secreted</location>
    </subcellularLocation>
</comment>
<evidence type="ECO:0000259" key="10">
    <source>
        <dbReference type="PROSITE" id="PS51767"/>
    </source>
</evidence>
<dbReference type="PANTHER" id="PTHR47966">
    <property type="entry name" value="BETA-SITE APP-CLEAVING ENZYME, ISOFORM A-RELATED"/>
    <property type="match status" value="1"/>
</dbReference>
<keyword evidence="4" id="KW-0645">Protease</keyword>
<keyword evidence="12" id="KW-1185">Reference proteome</keyword>
<dbReference type="GO" id="GO:0005615">
    <property type="term" value="C:extracellular space"/>
    <property type="evidence" value="ECO:0007669"/>
    <property type="project" value="TreeGrafter"/>
</dbReference>
<proteinExistence type="inferred from homology"/>
<evidence type="ECO:0000256" key="2">
    <source>
        <dbReference type="ARBA" id="ARBA00007447"/>
    </source>
</evidence>
<evidence type="ECO:0000256" key="9">
    <source>
        <dbReference type="ARBA" id="ARBA00023157"/>
    </source>
</evidence>
<keyword evidence="3" id="KW-0964">Secreted</keyword>
<keyword evidence="9" id="KW-1015">Disulfide bond</keyword>
<dbReference type="Proteomes" id="UP000694409">
    <property type="component" value="Unassembled WGS sequence"/>
</dbReference>
<evidence type="ECO:0000256" key="5">
    <source>
        <dbReference type="ARBA" id="ARBA00022729"/>
    </source>
</evidence>
<reference evidence="11" key="1">
    <citation type="submission" date="2025-08" db="UniProtKB">
        <authorList>
            <consortium name="Ensembl"/>
        </authorList>
    </citation>
    <scope>IDENTIFICATION</scope>
</reference>
<organism evidence="11 12">
    <name type="scientific">Serinus canaria</name>
    <name type="common">Island canary</name>
    <name type="synonym">Fringilla canaria</name>
    <dbReference type="NCBI Taxonomy" id="9135"/>
    <lineage>
        <taxon>Eukaryota</taxon>
        <taxon>Metazoa</taxon>
        <taxon>Chordata</taxon>
        <taxon>Craniata</taxon>
        <taxon>Vertebrata</taxon>
        <taxon>Euteleostomi</taxon>
        <taxon>Archelosauria</taxon>
        <taxon>Archosauria</taxon>
        <taxon>Dinosauria</taxon>
        <taxon>Saurischia</taxon>
        <taxon>Theropoda</taxon>
        <taxon>Coelurosauria</taxon>
        <taxon>Aves</taxon>
        <taxon>Neognathae</taxon>
        <taxon>Neoaves</taxon>
        <taxon>Telluraves</taxon>
        <taxon>Australaves</taxon>
        <taxon>Passeriformes</taxon>
        <taxon>Passeroidea</taxon>
        <taxon>Fringillidae</taxon>
        <taxon>Carduelinae</taxon>
        <taxon>Serinus</taxon>
    </lineage>
</organism>
<dbReference type="InterPro" id="IPR033121">
    <property type="entry name" value="PEPTIDASE_A1"/>
</dbReference>
<name>A0A8C9N822_SERCA</name>
<dbReference type="InterPro" id="IPR001461">
    <property type="entry name" value="Aspartic_peptidase_A1"/>
</dbReference>
<reference evidence="11" key="2">
    <citation type="submission" date="2025-09" db="UniProtKB">
        <authorList>
            <consortium name="Ensembl"/>
        </authorList>
    </citation>
    <scope>IDENTIFICATION</scope>
</reference>
<keyword evidence="7" id="KW-0378">Hydrolase</keyword>
<evidence type="ECO:0000256" key="7">
    <source>
        <dbReference type="ARBA" id="ARBA00022801"/>
    </source>
</evidence>
<protein>
    <recommendedName>
        <fullName evidence="10">Peptidase A1 domain-containing protein</fullName>
    </recommendedName>
</protein>
<evidence type="ECO:0000313" key="11">
    <source>
        <dbReference type="Ensembl" id="ENSSCAP00000013933.1"/>
    </source>
</evidence>
<dbReference type="Pfam" id="PF00026">
    <property type="entry name" value="Asp"/>
    <property type="match status" value="1"/>
</dbReference>
<dbReference type="PANTHER" id="PTHR47966:SF24">
    <property type="entry name" value="RENIN"/>
    <property type="match status" value="1"/>
</dbReference>
<accession>A0A8C9N822</accession>
<feature type="domain" description="Peptidase A1" evidence="10">
    <location>
        <begin position="1"/>
        <end position="80"/>
    </location>
</feature>
<evidence type="ECO:0000256" key="1">
    <source>
        <dbReference type="ARBA" id="ARBA00004613"/>
    </source>
</evidence>
<evidence type="ECO:0000256" key="6">
    <source>
        <dbReference type="ARBA" id="ARBA00022750"/>
    </source>
</evidence>
<keyword evidence="5" id="KW-0732">Signal</keyword>
<dbReference type="GeneTree" id="ENSGT00940000157898"/>
<dbReference type="GO" id="GO:0002003">
    <property type="term" value="P:angiotensin maturation"/>
    <property type="evidence" value="ECO:0007669"/>
    <property type="project" value="TreeGrafter"/>
</dbReference>
<sequence length="83" mass="9184">NQPCKGWSSNPTLEKLGAARAWLGMDVTFLQSQYGEDVCVVAFSGLDIPPPAGPLWILGATFIGHYYTKFDRRHNRIGFATAR</sequence>
<dbReference type="AlphaFoldDB" id="A0A8C9N822"/>
<dbReference type="Ensembl" id="ENSSCAT00000015631.1">
    <property type="protein sequence ID" value="ENSSCAP00000013933.1"/>
    <property type="gene ID" value="ENSSCAG00000010276.1"/>
</dbReference>